<sequence>MFMYQLLYTLLFTTGVLVFGRGFAALNTRITCIKLFMQAGIMLKLRSA</sequence>
<organism evidence="1">
    <name type="scientific">Rhizophora mucronata</name>
    <name type="common">Asiatic mangrove</name>
    <dbReference type="NCBI Taxonomy" id="61149"/>
    <lineage>
        <taxon>Eukaryota</taxon>
        <taxon>Viridiplantae</taxon>
        <taxon>Streptophyta</taxon>
        <taxon>Embryophyta</taxon>
        <taxon>Tracheophyta</taxon>
        <taxon>Spermatophyta</taxon>
        <taxon>Magnoliopsida</taxon>
        <taxon>eudicotyledons</taxon>
        <taxon>Gunneridae</taxon>
        <taxon>Pentapetalae</taxon>
        <taxon>rosids</taxon>
        <taxon>fabids</taxon>
        <taxon>Malpighiales</taxon>
        <taxon>Rhizophoraceae</taxon>
        <taxon>Rhizophora</taxon>
    </lineage>
</organism>
<name>A0A2P2PZC9_RHIMU</name>
<proteinExistence type="predicted"/>
<protein>
    <submittedName>
        <fullName evidence="1">Uncharacterized protein</fullName>
    </submittedName>
</protein>
<accession>A0A2P2PZC9</accession>
<reference evidence="1" key="1">
    <citation type="submission" date="2018-02" db="EMBL/GenBank/DDBJ databases">
        <title>Rhizophora mucronata_Transcriptome.</title>
        <authorList>
            <person name="Meera S.P."/>
            <person name="Sreeshan A."/>
            <person name="Augustine A."/>
        </authorList>
    </citation>
    <scope>NUCLEOTIDE SEQUENCE</scope>
    <source>
        <tissue evidence="1">Leaf</tissue>
    </source>
</reference>
<evidence type="ECO:0000313" key="1">
    <source>
        <dbReference type="EMBL" id="MBX60090.1"/>
    </source>
</evidence>
<dbReference type="EMBL" id="GGEC01079606">
    <property type="protein sequence ID" value="MBX60090.1"/>
    <property type="molecule type" value="Transcribed_RNA"/>
</dbReference>
<dbReference type="AlphaFoldDB" id="A0A2P2PZC9"/>